<name>A0A0K0HBE3_SALBC</name>
<evidence type="ECO:0000313" key="2">
    <source>
        <dbReference type="Proteomes" id="UP000000289"/>
    </source>
</evidence>
<dbReference type="GeneID" id="44983085"/>
<protein>
    <recommendedName>
        <fullName evidence="3">DUF3396 domain-containing protein</fullName>
    </recommendedName>
</protein>
<evidence type="ECO:0000313" key="1">
    <source>
        <dbReference type="EMBL" id="CCC30910.1"/>
    </source>
</evidence>
<dbReference type="EMBL" id="FR877557">
    <property type="protein sequence ID" value="CCC30910.1"/>
    <property type="molecule type" value="Genomic_DNA"/>
</dbReference>
<dbReference type="InterPro" id="IPR021815">
    <property type="entry name" value="TsiV"/>
</dbReference>
<accession>A0A0K0HBE3</accession>
<dbReference type="Pfam" id="PF11876">
    <property type="entry name" value="TsiV"/>
    <property type="match status" value="1"/>
</dbReference>
<proteinExistence type="predicted"/>
<dbReference type="AlphaFoldDB" id="A0A0K0HBE3"/>
<dbReference type="eggNOG" id="ENOG502ZBAB">
    <property type="taxonomic scope" value="Bacteria"/>
</dbReference>
<organism evidence="1 2">
    <name type="scientific">Salmonella bongori (strain ATCC 43975 / DSM 13772 / NCTC 12419)</name>
    <dbReference type="NCBI Taxonomy" id="218493"/>
    <lineage>
        <taxon>Bacteria</taxon>
        <taxon>Pseudomonadati</taxon>
        <taxon>Pseudomonadota</taxon>
        <taxon>Gammaproteobacteria</taxon>
        <taxon>Enterobacterales</taxon>
        <taxon>Enterobacteriaceae</taxon>
        <taxon>Salmonella</taxon>
    </lineage>
</organism>
<reference evidence="1 2" key="1">
    <citation type="journal article" date="2011" name="PLoS Pathog.">
        <title>Salmonella bongori provides insights into the evolution of the Salmonellae.</title>
        <authorList>
            <person name="Fookes M."/>
            <person name="Schroeder G.N."/>
            <person name="Langridge G.C."/>
            <person name="Blondel C.J."/>
            <person name="Mammina C."/>
            <person name="Connor T.R."/>
            <person name="Seth-Smith H."/>
            <person name="Vernikos G.S."/>
            <person name="Robinson K.S."/>
            <person name="Sanders M."/>
            <person name="Petty N.K."/>
            <person name="Kingsley R.A."/>
            <person name="Baumler A.J."/>
            <person name="Nuccio S.P."/>
            <person name="Contreras I."/>
            <person name="Santiviago C.A."/>
            <person name="Maskell D."/>
            <person name="Barrow P."/>
            <person name="Humphrey T."/>
            <person name="Nastasi A."/>
            <person name="Roberts M."/>
            <person name="Frankel G."/>
            <person name="Parkhill J."/>
            <person name="Dougan G."/>
            <person name="Thomson N.R."/>
        </authorList>
    </citation>
    <scope>NUCLEOTIDE SEQUENCE [LARGE SCALE GENOMIC DNA]</scope>
    <source>
        <strain evidence="2">ATCC 43975 / DSM 13772 / NCTC 12419</strain>
    </source>
</reference>
<dbReference type="RefSeq" id="WP_001282591.1">
    <property type="nucleotide sequence ID" value="NC_015761.1"/>
</dbReference>
<dbReference type="KEGG" id="sbg:SBG_1842"/>
<gene>
    <name evidence="1" type="ordered locus">SBG_1842</name>
</gene>
<evidence type="ECO:0008006" key="3">
    <source>
        <dbReference type="Google" id="ProtNLM"/>
    </source>
</evidence>
<dbReference type="Proteomes" id="UP000000289">
    <property type="component" value="Chromosome"/>
</dbReference>
<sequence length="327" mass="37498">MSDNKTLPDIDNNALAELDKVKIMGRVAVEARIALGVELFIAPPGEEKTPQMYQDMLTSLEAYYQHFKPHLNCYLLPNSRSNRMIKGNPVPVWRKALENHDVDYGFSFELFYDDTWERQSFNASPWRVSFLGDIPERSDLSFIQGSMPVCNDEGENHFSTLFAMTLAWCERHQPVHGSAGFCYALCTGIEPKARYTWASMQRFPGIDFFDPINFSLEVEENYHRIKGVNWLTILGDALVTELGGVEKLAHALAPECRLHPYRGGVIIIAGPVPQTGDLYTGFIPQRYKKVAAVTRPVRFDNYRRPFLELPEQFDSMEATMKWIRRFD</sequence>